<dbReference type="CDD" id="cd02523">
    <property type="entry name" value="PC_cytidylyltransferase"/>
    <property type="match status" value="1"/>
</dbReference>
<feature type="domain" description="MobA-like NTP transferase" evidence="4">
    <location>
        <begin position="3"/>
        <end position="123"/>
    </location>
</feature>
<reference evidence="5 6" key="1">
    <citation type="submission" date="2016-10" db="EMBL/GenBank/DDBJ databases">
        <authorList>
            <person name="de Groot N.N."/>
        </authorList>
    </citation>
    <scope>NUCLEOTIDE SEQUENCE [LARGE SCALE GENOMIC DNA]</scope>
    <source>
        <strain evidence="5 6">CGMCC 1.9167</strain>
    </source>
</reference>
<evidence type="ECO:0000313" key="5">
    <source>
        <dbReference type="EMBL" id="SFR51064.1"/>
    </source>
</evidence>
<dbReference type="Gene3D" id="3.90.550.10">
    <property type="entry name" value="Spore Coat Polysaccharide Biosynthesis Protein SpsA, Chain A"/>
    <property type="match status" value="1"/>
</dbReference>
<evidence type="ECO:0000313" key="6">
    <source>
        <dbReference type="Proteomes" id="UP000198644"/>
    </source>
</evidence>
<keyword evidence="5" id="KW-0418">Kinase</keyword>
<name>A0A1I6H9S1_9GAMM</name>
<organism evidence="5 6">
    <name type="scientific">Marinobacter daqiaonensis</name>
    <dbReference type="NCBI Taxonomy" id="650891"/>
    <lineage>
        <taxon>Bacteria</taxon>
        <taxon>Pseudomonadati</taxon>
        <taxon>Pseudomonadota</taxon>
        <taxon>Gammaproteobacteria</taxon>
        <taxon>Pseudomonadales</taxon>
        <taxon>Marinobacteraceae</taxon>
        <taxon>Marinobacter</taxon>
    </lineage>
</organism>
<dbReference type="STRING" id="650891.SAMN05216203_1018"/>
<dbReference type="OrthoDB" id="9788272at2"/>
<dbReference type="GO" id="GO:0016779">
    <property type="term" value="F:nucleotidyltransferase activity"/>
    <property type="evidence" value="ECO:0007669"/>
    <property type="project" value="UniProtKB-KW"/>
</dbReference>
<dbReference type="EMBL" id="FOYW01000001">
    <property type="protein sequence ID" value="SFR51064.1"/>
    <property type="molecule type" value="Genomic_DNA"/>
</dbReference>
<keyword evidence="2" id="KW-0548">Nucleotidyltransferase</keyword>
<evidence type="ECO:0000259" key="4">
    <source>
        <dbReference type="Pfam" id="PF12804"/>
    </source>
</evidence>
<dbReference type="InterPro" id="IPR029044">
    <property type="entry name" value="Nucleotide-diphossugar_trans"/>
</dbReference>
<dbReference type="Proteomes" id="UP000198644">
    <property type="component" value="Unassembled WGS sequence"/>
</dbReference>
<sequence length="260" mass="29629">MKVIILAAGKGTRLRPYTHDRPKCMVELAGRPLLHRQLDVIKSVGIRISDIAIVGGYLKNQLTAPGVKVFVNDRFAETNMVNTLFCAESFMSPGVDLLICYGDVVYEQRVLERLLETEGEVSIAADKEWRRLWSLRMEDPLADAETFKIKSGRVVELGKKPNDYKDVEAQYMGLIKVRADKVQDFINFYHSLDPSESYDGKDFENMYMTSFIQSLIDSGWDIRPALISNGWLEVDTAIELEKYNQMHTQNCLSSYIELAD</sequence>
<dbReference type="PANTHER" id="PTHR43584">
    <property type="entry name" value="NUCLEOTIDYL TRANSFERASE"/>
    <property type="match status" value="1"/>
</dbReference>
<proteinExistence type="predicted"/>
<dbReference type="RefSeq" id="WP_092009458.1">
    <property type="nucleotide sequence ID" value="NZ_FOYW01000001.1"/>
</dbReference>
<protein>
    <submittedName>
        <fullName evidence="5">Choline kinase</fullName>
    </submittedName>
</protein>
<keyword evidence="6" id="KW-1185">Reference proteome</keyword>
<dbReference type="GO" id="GO:0016301">
    <property type="term" value="F:kinase activity"/>
    <property type="evidence" value="ECO:0007669"/>
    <property type="project" value="UniProtKB-KW"/>
</dbReference>
<dbReference type="PANTHER" id="PTHR43584:SF8">
    <property type="entry name" value="N-ACETYLMURAMATE ALPHA-1-PHOSPHATE URIDYLYLTRANSFERASE"/>
    <property type="match status" value="1"/>
</dbReference>
<dbReference type="InterPro" id="IPR025877">
    <property type="entry name" value="MobA-like_NTP_Trfase"/>
</dbReference>
<dbReference type="AlphaFoldDB" id="A0A1I6H9S1"/>
<dbReference type="SUPFAM" id="SSF53448">
    <property type="entry name" value="Nucleotide-diphospho-sugar transferases"/>
    <property type="match status" value="1"/>
</dbReference>
<dbReference type="InterPro" id="IPR050065">
    <property type="entry name" value="GlmU-like"/>
</dbReference>
<keyword evidence="3" id="KW-0460">Magnesium</keyword>
<evidence type="ECO:0000256" key="3">
    <source>
        <dbReference type="ARBA" id="ARBA00022842"/>
    </source>
</evidence>
<evidence type="ECO:0000256" key="1">
    <source>
        <dbReference type="ARBA" id="ARBA00022679"/>
    </source>
</evidence>
<accession>A0A1I6H9S1</accession>
<dbReference type="Pfam" id="PF12804">
    <property type="entry name" value="NTP_transf_3"/>
    <property type="match status" value="1"/>
</dbReference>
<keyword evidence="1" id="KW-0808">Transferase</keyword>
<gene>
    <name evidence="5" type="ORF">SAMN05216203_1018</name>
</gene>
<evidence type="ECO:0000256" key="2">
    <source>
        <dbReference type="ARBA" id="ARBA00022695"/>
    </source>
</evidence>